<dbReference type="VEuPathDB" id="FungiDB:RhiirFUN_005644"/>
<proteinExistence type="predicted"/>
<keyword evidence="3" id="KW-1185">Reference proteome</keyword>
<protein>
    <submittedName>
        <fullName evidence="2">Uncharacterized protein</fullName>
    </submittedName>
</protein>
<evidence type="ECO:0000256" key="1">
    <source>
        <dbReference type="SAM" id="MobiDB-lite"/>
    </source>
</evidence>
<feature type="compositionally biased region" description="Low complexity" evidence="1">
    <location>
        <begin position="36"/>
        <end position="51"/>
    </location>
</feature>
<feature type="non-terminal residue" evidence="2">
    <location>
        <position position="97"/>
    </location>
</feature>
<organism evidence="2 3">
    <name type="scientific">Rhizophagus irregularis</name>
    <dbReference type="NCBI Taxonomy" id="588596"/>
    <lineage>
        <taxon>Eukaryota</taxon>
        <taxon>Fungi</taxon>
        <taxon>Fungi incertae sedis</taxon>
        <taxon>Mucoromycota</taxon>
        <taxon>Glomeromycotina</taxon>
        <taxon>Glomeromycetes</taxon>
        <taxon>Glomerales</taxon>
        <taxon>Glomeraceae</taxon>
        <taxon>Rhizophagus</taxon>
    </lineage>
</organism>
<feature type="region of interest" description="Disordered" evidence="1">
    <location>
        <begin position="35"/>
        <end position="97"/>
    </location>
</feature>
<dbReference type="EMBL" id="LLXI01002763">
    <property type="protein sequence ID" value="PKY57919.1"/>
    <property type="molecule type" value="Genomic_DNA"/>
</dbReference>
<dbReference type="AlphaFoldDB" id="A0A2I1HGB8"/>
<accession>A0A2I1HGB8</accession>
<gene>
    <name evidence="2" type="ORF">RhiirA4_479359</name>
</gene>
<name>A0A2I1HGB8_9GLOM</name>
<evidence type="ECO:0000313" key="2">
    <source>
        <dbReference type="EMBL" id="PKY57919.1"/>
    </source>
</evidence>
<dbReference type="VEuPathDB" id="FungiDB:RhiirA1_474784"/>
<comment type="caution">
    <text evidence="2">The sequence shown here is derived from an EMBL/GenBank/DDBJ whole genome shotgun (WGS) entry which is preliminary data.</text>
</comment>
<feature type="compositionally biased region" description="Basic and acidic residues" evidence="1">
    <location>
        <begin position="57"/>
        <end position="74"/>
    </location>
</feature>
<sequence length="97" mass="11529">MSYIRRRTSNNTIFKNIGIRRRTNISHSCQNFVPASSRFNNNNSASNTSKTNRTRKPFTDRSNLEIQEERHVQNEENMTQHNDYGFFESEIQDIEEE</sequence>
<reference evidence="2 3" key="1">
    <citation type="submission" date="2015-10" db="EMBL/GenBank/DDBJ databases">
        <title>Genome analyses suggest a sexual origin of heterokaryosis in a supposedly ancient asexual fungus.</title>
        <authorList>
            <person name="Ropars J."/>
            <person name="Sedzielewska K."/>
            <person name="Noel J."/>
            <person name="Charron P."/>
            <person name="Farinelli L."/>
            <person name="Marton T."/>
            <person name="Kruger M."/>
            <person name="Pelin A."/>
            <person name="Brachmann A."/>
            <person name="Corradi N."/>
        </authorList>
    </citation>
    <scope>NUCLEOTIDE SEQUENCE [LARGE SCALE GENOMIC DNA]</scope>
    <source>
        <strain evidence="2 3">A4</strain>
    </source>
</reference>
<evidence type="ECO:0000313" key="3">
    <source>
        <dbReference type="Proteomes" id="UP000234323"/>
    </source>
</evidence>
<dbReference type="Proteomes" id="UP000234323">
    <property type="component" value="Unassembled WGS sequence"/>
</dbReference>